<organism evidence="3 4">
    <name type="scientific">Paractinoplanes aksuensis</name>
    <dbReference type="NCBI Taxonomy" id="2939490"/>
    <lineage>
        <taxon>Bacteria</taxon>
        <taxon>Bacillati</taxon>
        <taxon>Actinomycetota</taxon>
        <taxon>Actinomycetes</taxon>
        <taxon>Micromonosporales</taxon>
        <taxon>Micromonosporaceae</taxon>
        <taxon>Paractinoplanes</taxon>
    </lineage>
</organism>
<protein>
    <submittedName>
        <fullName evidence="3">CPBP family intramembrane metalloprotease</fullName>
    </submittedName>
</protein>
<evidence type="ECO:0000313" key="4">
    <source>
        <dbReference type="Proteomes" id="UP001523369"/>
    </source>
</evidence>
<keyword evidence="1" id="KW-0812">Transmembrane</keyword>
<dbReference type="Proteomes" id="UP001523369">
    <property type="component" value="Unassembled WGS sequence"/>
</dbReference>
<evidence type="ECO:0000259" key="2">
    <source>
        <dbReference type="Pfam" id="PF02517"/>
    </source>
</evidence>
<dbReference type="RefSeq" id="WP_253236479.1">
    <property type="nucleotide sequence ID" value="NZ_JAMYJR010000003.1"/>
</dbReference>
<keyword evidence="3" id="KW-0482">Metalloprotease</keyword>
<keyword evidence="1" id="KW-0472">Membrane</keyword>
<sequence>MLTAVVLLVMICVRVWNYRGQSAAQPFTGPLAAAALLLIAGAAGLPWADLGLGRPTSTSFSYAMTGVFALAVIYVVALLIPRIRRQLAQATPAPHPWRAALLDIPLATVTFEEVAFRAVLWAALAQNTGPPWATVVTAALFGLWHIPPHRERLPVVVGTVVFTALAGALLSILTQAGGSLLIPFAIHWSANAFGVLAVKAARGKGSARR</sequence>
<keyword evidence="3" id="KW-0378">Hydrolase</keyword>
<accession>A0ABT1DHQ6</accession>
<proteinExistence type="predicted"/>
<evidence type="ECO:0000256" key="1">
    <source>
        <dbReference type="SAM" id="Phobius"/>
    </source>
</evidence>
<reference evidence="3 4" key="1">
    <citation type="submission" date="2022-06" db="EMBL/GenBank/DDBJ databases">
        <title>New Species of the Genus Actinoplanes, ActinopZanes ferrugineus.</title>
        <authorList>
            <person name="Ding P."/>
        </authorList>
    </citation>
    <scope>NUCLEOTIDE SEQUENCE [LARGE SCALE GENOMIC DNA]</scope>
    <source>
        <strain evidence="3 4">TRM88003</strain>
    </source>
</reference>
<keyword evidence="4" id="KW-1185">Reference proteome</keyword>
<keyword evidence="3" id="KW-0645">Protease</keyword>
<comment type="caution">
    <text evidence="3">The sequence shown here is derived from an EMBL/GenBank/DDBJ whole genome shotgun (WGS) entry which is preliminary data.</text>
</comment>
<feature type="domain" description="CAAX prenyl protease 2/Lysostaphin resistance protein A-like" evidence="2">
    <location>
        <begin position="101"/>
        <end position="193"/>
    </location>
</feature>
<evidence type="ECO:0000313" key="3">
    <source>
        <dbReference type="EMBL" id="MCO8270369.1"/>
    </source>
</evidence>
<keyword evidence="1" id="KW-1133">Transmembrane helix</keyword>
<name>A0ABT1DHQ6_9ACTN</name>
<feature type="transmembrane region" description="Helical" evidence="1">
    <location>
        <begin position="27"/>
        <end position="48"/>
    </location>
</feature>
<feature type="transmembrane region" description="Helical" evidence="1">
    <location>
        <begin position="153"/>
        <end position="174"/>
    </location>
</feature>
<feature type="transmembrane region" description="Helical" evidence="1">
    <location>
        <begin position="60"/>
        <end position="80"/>
    </location>
</feature>
<gene>
    <name evidence="3" type="ORF">M1L60_07140</name>
</gene>
<dbReference type="GO" id="GO:0008237">
    <property type="term" value="F:metallopeptidase activity"/>
    <property type="evidence" value="ECO:0007669"/>
    <property type="project" value="UniProtKB-KW"/>
</dbReference>
<dbReference type="EMBL" id="JAMYJR010000003">
    <property type="protein sequence ID" value="MCO8270369.1"/>
    <property type="molecule type" value="Genomic_DNA"/>
</dbReference>
<feature type="transmembrane region" description="Helical" evidence="1">
    <location>
        <begin position="180"/>
        <end position="201"/>
    </location>
</feature>
<dbReference type="Pfam" id="PF02517">
    <property type="entry name" value="Rce1-like"/>
    <property type="match status" value="1"/>
</dbReference>
<dbReference type="InterPro" id="IPR003675">
    <property type="entry name" value="Rce1/LyrA-like_dom"/>
</dbReference>